<dbReference type="EMBL" id="KV417646">
    <property type="protein sequence ID" value="KZP12490.1"/>
    <property type="molecule type" value="Genomic_DNA"/>
</dbReference>
<evidence type="ECO:0000313" key="3">
    <source>
        <dbReference type="Proteomes" id="UP000076532"/>
    </source>
</evidence>
<protein>
    <submittedName>
        <fullName evidence="2">Uncharacterized protein</fullName>
    </submittedName>
</protein>
<organism evidence="2 3">
    <name type="scientific">Athelia psychrophila</name>
    <dbReference type="NCBI Taxonomy" id="1759441"/>
    <lineage>
        <taxon>Eukaryota</taxon>
        <taxon>Fungi</taxon>
        <taxon>Dikarya</taxon>
        <taxon>Basidiomycota</taxon>
        <taxon>Agaricomycotina</taxon>
        <taxon>Agaricomycetes</taxon>
        <taxon>Agaricomycetidae</taxon>
        <taxon>Atheliales</taxon>
        <taxon>Atheliaceae</taxon>
        <taxon>Athelia</taxon>
    </lineage>
</organism>
<evidence type="ECO:0000313" key="2">
    <source>
        <dbReference type="EMBL" id="KZP12490.1"/>
    </source>
</evidence>
<dbReference type="Proteomes" id="UP000076532">
    <property type="component" value="Unassembled WGS sequence"/>
</dbReference>
<reference evidence="2 3" key="1">
    <citation type="journal article" date="2016" name="Mol. Biol. Evol.">
        <title>Comparative Genomics of Early-Diverging Mushroom-Forming Fungi Provides Insights into the Origins of Lignocellulose Decay Capabilities.</title>
        <authorList>
            <person name="Nagy L.G."/>
            <person name="Riley R."/>
            <person name="Tritt A."/>
            <person name="Adam C."/>
            <person name="Daum C."/>
            <person name="Floudas D."/>
            <person name="Sun H."/>
            <person name="Yadav J.S."/>
            <person name="Pangilinan J."/>
            <person name="Larsson K.H."/>
            <person name="Matsuura K."/>
            <person name="Barry K."/>
            <person name="Labutti K."/>
            <person name="Kuo R."/>
            <person name="Ohm R.A."/>
            <person name="Bhattacharya S.S."/>
            <person name="Shirouzu T."/>
            <person name="Yoshinaga Y."/>
            <person name="Martin F.M."/>
            <person name="Grigoriev I.V."/>
            <person name="Hibbett D.S."/>
        </authorList>
    </citation>
    <scope>NUCLEOTIDE SEQUENCE [LARGE SCALE GENOMIC DNA]</scope>
    <source>
        <strain evidence="2 3">CBS 109695</strain>
    </source>
</reference>
<sequence length="174" mass="19082">MQEAGSTGKRASVDDAPVRIRGTRKRTNPPFHHGPSRRSQDRAGTPEFTRSVHGCCGIVSAIPTFACPRILSPLADTEQVRYFLSVSGPSVFSAIGLFLPPQLSFPLQHHRPLPHTDAHLPSSRNRGSLSNGPYLLLFLPSFSHAHSHRALSPHIPIHNGFPYPTQLCIKLYPG</sequence>
<name>A0A166BC47_9AGAM</name>
<gene>
    <name evidence="2" type="ORF">FIBSPDRAFT_156110</name>
</gene>
<proteinExistence type="predicted"/>
<keyword evidence="3" id="KW-1185">Reference proteome</keyword>
<accession>A0A166BC47</accession>
<dbReference type="AlphaFoldDB" id="A0A166BC47"/>
<evidence type="ECO:0000256" key="1">
    <source>
        <dbReference type="SAM" id="MobiDB-lite"/>
    </source>
</evidence>
<feature type="region of interest" description="Disordered" evidence="1">
    <location>
        <begin position="1"/>
        <end position="47"/>
    </location>
</feature>